<accession>A0A512PCK2</accession>
<evidence type="ECO:0000313" key="5">
    <source>
        <dbReference type="EMBL" id="GEP68852.1"/>
    </source>
</evidence>
<keyword evidence="2" id="KW-0238">DNA-binding</keyword>
<dbReference type="Gene3D" id="1.10.10.10">
    <property type="entry name" value="Winged helix-like DNA-binding domain superfamily/Winged helix DNA-binding domain"/>
    <property type="match status" value="1"/>
</dbReference>
<evidence type="ECO:0000256" key="2">
    <source>
        <dbReference type="ARBA" id="ARBA00023125"/>
    </source>
</evidence>
<keyword evidence="1" id="KW-0805">Transcription regulation</keyword>
<dbReference type="GO" id="GO:0003677">
    <property type="term" value="F:DNA binding"/>
    <property type="evidence" value="ECO:0007669"/>
    <property type="project" value="UniProtKB-KW"/>
</dbReference>
<dbReference type="Proteomes" id="UP000321798">
    <property type="component" value="Unassembled WGS sequence"/>
</dbReference>
<dbReference type="CDD" id="cd07377">
    <property type="entry name" value="WHTH_GntR"/>
    <property type="match status" value="1"/>
</dbReference>
<protein>
    <submittedName>
        <fullName evidence="5">GntR family transcriptional regulator</fullName>
    </submittedName>
</protein>
<dbReference type="EMBL" id="BKAL01000004">
    <property type="protein sequence ID" value="GEP68852.1"/>
    <property type="molecule type" value="Genomic_DNA"/>
</dbReference>
<evidence type="ECO:0000259" key="4">
    <source>
        <dbReference type="PROSITE" id="PS50949"/>
    </source>
</evidence>
<dbReference type="SUPFAM" id="SSF46785">
    <property type="entry name" value="Winged helix' DNA-binding domain"/>
    <property type="match status" value="1"/>
</dbReference>
<dbReference type="SMART" id="SM00345">
    <property type="entry name" value="HTH_GNTR"/>
    <property type="match status" value="1"/>
</dbReference>
<keyword evidence="6" id="KW-1185">Reference proteome</keyword>
<dbReference type="PANTHER" id="PTHR38445:SF9">
    <property type="entry name" value="HTH-TYPE TRANSCRIPTIONAL REPRESSOR YTRA"/>
    <property type="match status" value="1"/>
</dbReference>
<dbReference type="InterPro" id="IPR036390">
    <property type="entry name" value="WH_DNA-bd_sf"/>
</dbReference>
<dbReference type="PROSITE" id="PS50949">
    <property type="entry name" value="HTH_GNTR"/>
    <property type="match status" value="1"/>
</dbReference>
<reference evidence="5 6" key="1">
    <citation type="submission" date="2019-07" db="EMBL/GenBank/DDBJ databases">
        <title>Whole genome shotgun sequence of Cellulomonas soli NBRC 109434.</title>
        <authorList>
            <person name="Hosoyama A."/>
            <person name="Uohara A."/>
            <person name="Ohji S."/>
            <person name="Ichikawa N."/>
        </authorList>
    </citation>
    <scope>NUCLEOTIDE SEQUENCE [LARGE SCALE GENOMIC DNA]</scope>
    <source>
        <strain evidence="5 6">NBRC 109434</strain>
    </source>
</reference>
<dbReference type="PANTHER" id="PTHR38445">
    <property type="entry name" value="HTH-TYPE TRANSCRIPTIONAL REPRESSOR YTRA"/>
    <property type="match status" value="1"/>
</dbReference>
<dbReference type="OrthoDB" id="4307011at2"/>
<gene>
    <name evidence="5" type="ORF">CSO01_15670</name>
</gene>
<proteinExistence type="predicted"/>
<feature type="domain" description="HTH gntR-type" evidence="4">
    <location>
        <begin position="11"/>
        <end position="79"/>
    </location>
</feature>
<organism evidence="5 6">
    <name type="scientific">Cellulomonas soli</name>
    <dbReference type="NCBI Taxonomy" id="931535"/>
    <lineage>
        <taxon>Bacteria</taxon>
        <taxon>Bacillati</taxon>
        <taxon>Actinomycetota</taxon>
        <taxon>Actinomycetes</taxon>
        <taxon>Micrococcales</taxon>
        <taxon>Cellulomonadaceae</taxon>
        <taxon>Cellulomonas</taxon>
    </lineage>
</organism>
<dbReference type="RefSeq" id="WP_146952613.1">
    <property type="nucleotide sequence ID" value="NZ_BAABBJ010000003.1"/>
</dbReference>
<comment type="caution">
    <text evidence="5">The sequence shown here is derived from an EMBL/GenBank/DDBJ whole genome shotgun (WGS) entry which is preliminary data.</text>
</comment>
<dbReference type="AlphaFoldDB" id="A0A512PCK2"/>
<dbReference type="InterPro" id="IPR036388">
    <property type="entry name" value="WH-like_DNA-bd_sf"/>
</dbReference>
<evidence type="ECO:0000256" key="3">
    <source>
        <dbReference type="ARBA" id="ARBA00023163"/>
    </source>
</evidence>
<sequence length="125" mass="13209">MRITLDLDSGVPHYEQLRAQIATHIASGRLRPGDPLPTVRTLAADLGIAAGTIARTYRELEAAGLVSTRRRHGTVVTAADHGTTDRVTPLLRELVDAAREQGIADPDLIDLLRGTLALAGAGPST</sequence>
<name>A0A512PCK2_9CELL</name>
<dbReference type="InterPro" id="IPR000524">
    <property type="entry name" value="Tscrpt_reg_HTH_GntR"/>
</dbReference>
<evidence type="ECO:0000313" key="6">
    <source>
        <dbReference type="Proteomes" id="UP000321798"/>
    </source>
</evidence>
<dbReference type="GO" id="GO:0003700">
    <property type="term" value="F:DNA-binding transcription factor activity"/>
    <property type="evidence" value="ECO:0007669"/>
    <property type="project" value="InterPro"/>
</dbReference>
<keyword evidence="3" id="KW-0804">Transcription</keyword>
<evidence type="ECO:0000256" key="1">
    <source>
        <dbReference type="ARBA" id="ARBA00023015"/>
    </source>
</evidence>
<dbReference type="Pfam" id="PF00392">
    <property type="entry name" value="GntR"/>
    <property type="match status" value="1"/>
</dbReference>